<sequence>MQTAVGGAGPAVGAGGAGPVGGAADVCGAERLAADEPTYEENISGVSLKTSYLSFCCSSLTGSLWASLSNETLDATVEDEEEEEEEEGFCALLGSG</sequence>
<gene>
    <name evidence="1" type="ORF">EYF80_048002</name>
</gene>
<reference evidence="1 2" key="1">
    <citation type="submission" date="2019-03" db="EMBL/GenBank/DDBJ databases">
        <title>First draft genome of Liparis tanakae, snailfish: a comprehensive survey of snailfish specific genes.</title>
        <authorList>
            <person name="Kim W."/>
            <person name="Song I."/>
            <person name="Jeong J.-H."/>
            <person name="Kim D."/>
            <person name="Kim S."/>
            <person name="Ryu S."/>
            <person name="Song J.Y."/>
            <person name="Lee S.K."/>
        </authorList>
    </citation>
    <scope>NUCLEOTIDE SEQUENCE [LARGE SCALE GENOMIC DNA]</scope>
    <source>
        <tissue evidence="1">Muscle</tissue>
    </source>
</reference>
<keyword evidence="2" id="KW-1185">Reference proteome</keyword>
<proteinExistence type="predicted"/>
<accession>A0A4Z2FM07</accession>
<name>A0A4Z2FM07_9TELE</name>
<dbReference type="AlphaFoldDB" id="A0A4Z2FM07"/>
<dbReference type="EMBL" id="SRLO01001078">
    <property type="protein sequence ID" value="TNN41824.1"/>
    <property type="molecule type" value="Genomic_DNA"/>
</dbReference>
<dbReference type="Proteomes" id="UP000314294">
    <property type="component" value="Unassembled WGS sequence"/>
</dbReference>
<comment type="caution">
    <text evidence="1">The sequence shown here is derived from an EMBL/GenBank/DDBJ whole genome shotgun (WGS) entry which is preliminary data.</text>
</comment>
<protein>
    <submittedName>
        <fullName evidence="1">Uncharacterized protein</fullName>
    </submittedName>
</protein>
<evidence type="ECO:0000313" key="1">
    <source>
        <dbReference type="EMBL" id="TNN41824.1"/>
    </source>
</evidence>
<evidence type="ECO:0000313" key="2">
    <source>
        <dbReference type="Proteomes" id="UP000314294"/>
    </source>
</evidence>
<organism evidence="1 2">
    <name type="scientific">Liparis tanakae</name>
    <name type="common">Tanaka's snailfish</name>
    <dbReference type="NCBI Taxonomy" id="230148"/>
    <lineage>
        <taxon>Eukaryota</taxon>
        <taxon>Metazoa</taxon>
        <taxon>Chordata</taxon>
        <taxon>Craniata</taxon>
        <taxon>Vertebrata</taxon>
        <taxon>Euteleostomi</taxon>
        <taxon>Actinopterygii</taxon>
        <taxon>Neopterygii</taxon>
        <taxon>Teleostei</taxon>
        <taxon>Neoteleostei</taxon>
        <taxon>Acanthomorphata</taxon>
        <taxon>Eupercaria</taxon>
        <taxon>Perciformes</taxon>
        <taxon>Cottioidei</taxon>
        <taxon>Cottales</taxon>
        <taxon>Liparidae</taxon>
        <taxon>Liparis</taxon>
    </lineage>
</organism>